<dbReference type="OrthoDB" id="6516231at2759"/>
<dbReference type="AlphaFoldDB" id="A0A131ZXW9"/>
<dbReference type="EMBL" id="JXLN01005383">
    <property type="protein sequence ID" value="KPM03544.1"/>
    <property type="molecule type" value="Genomic_DNA"/>
</dbReference>
<accession>A0A131ZXW9</accession>
<comment type="caution">
    <text evidence="1">The sequence shown here is derived from an EMBL/GenBank/DDBJ whole genome shotgun (WGS) entry which is preliminary data.</text>
</comment>
<proteinExistence type="predicted"/>
<dbReference type="Proteomes" id="UP000616769">
    <property type="component" value="Unassembled WGS sequence"/>
</dbReference>
<sequence>MLVPKRIFSKQFTGYDQSGPVIAWIDDSLTALPIEFRSRRSRMENSKSNFPSEFWKRNLDPMVGLSFGSSKRAINFDEIDRAGFSGFAKRNLNNYDELDYPNSYDRNKKHRDTDFDEMDHSGFIGFSKRNSDFDEIDHSGFNGFA</sequence>
<gene>
    <name evidence="1" type="ORF">QR98_0019770</name>
</gene>
<organism evidence="1 2">
    <name type="scientific">Sarcoptes scabiei</name>
    <name type="common">Itch mite</name>
    <name type="synonym">Acarus scabiei</name>
    <dbReference type="NCBI Taxonomy" id="52283"/>
    <lineage>
        <taxon>Eukaryota</taxon>
        <taxon>Metazoa</taxon>
        <taxon>Ecdysozoa</taxon>
        <taxon>Arthropoda</taxon>
        <taxon>Chelicerata</taxon>
        <taxon>Arachnida</taxon>
        <taxon>Acari</taxon>
        <taxon>Acariformes</taxon>
        <taxon>Sarcoptiformes</taxon>
        <taxon>Astigmata</taxon>
        <taxon>Psoroptidia</taxon>
        <taxon>Sarcoptoidea</taxon>
        <taxon>Sarcoptidae</taxon>
        <taxon>Sarcoptinae</taxon>
        <taxon>Sarcoptes</taxon>
    </lineage>
</organism>
<protein>
    <submittedName>
        <fullName evidence="1">Uncharacterized protein</fullName>
    </submittedName>
</protein>
<evidence type="ECO:0000313" key="1">
    <source>
        <dbReference type="EMBL" id="KPM03544.1"/>
    </source>
</evidence>
<evidence type="ECO:0000313" key="2">
    <source>
        <dbReference type="Proteomes" id="UP000616769"/>
    </source>
</evidence>
<reference evidence="1 2" key="1">
    <citation type="journal article" date="2015" name="Parasit. Vectors">
        <title>Draft genome of the scabies mite.</title>
        <authorList>
            <person name="Rider S.D.Jr."/>
            <person name="Morgan M.S."/>
            <person name="Arlian L.G."/>
        </authorList>
    </citation>
    <scope>NUCLEOTIDE SEQUENCE [LARGE SCALE GENOMIC DNA]</scope>
    <source>
        <strain evidence="1">Arlian Lab</strain>
    </source>
</reference>
<name>A0A131ZXW9_SARSC</name>
<dbReference type="VEuPathDB" id="VectorBase:SSCA006208"/>